<protein>
    <recommendedName>
        <fullName evidence="4">Topoisomerase II</fullName>
    </recommendedName>
</protein>
<comment type="caution">
    <text evidence="2">The sequence shown here is derived from an EMBL/GenBank/DDBJ whole genome shotgun (WGS) entry which is preliminary data.</text>
</comment>
<evidence type="ECO:0000313" key="3">
    <source>
        <dbReference type="Proteomes" id="UP001160301"/>
    </source>
</evidence>
<proteinExistence type="predicted"/>
<reference evidence="2 3" key="1">
    <citation type="submission" date="2023-04" db="EMBL/GenBank/DDBJ databases">
        <title>The genome sequence of Polyangium sorediatum DSM14670.</title>
        <authorList>
            <person name="Zhang X."/>
        </authorList>
    </citation>
    <scope>NUCLEOTIDE SEQUENCE [LARGE SCALE GENOMIC DNA]</scope>
    <source>
        <strain evidence="2 3">DSM 14670</strain>
    </source>
</reference>
<organism evidence="2 3">
    <name type="scientific">Polyangium sorediatum</name>
    <dbReference type="NCBI Taxonomy" id="889274"/>
    <lineage>
        <taxon>Bacteria</taxon>
        <taxon>Pseudomonadati</taxon>
        <taxon>Myxococcota</taxon>
        <taxon>Polyangia</taxon>
        <taxon>Polyangiales</taxon>
        <taxon>Polyangiaceae</taxon>
        <taxon>Polyangium</taxon>
    </lineage>
</organism>
<dbReference type="EMBL" id="JARZHI010000035">
    <property type="protein sequence ID" value="MDI1433965.1"/>
    <property type="molecule type" value="Genomic_DNA"/>
</dbReference>
<keyword evidence="3" id="KW-1185">Reference proteome</keyword>
<sequence>GAPPSPAGSAAPAAPGVPPSQPAGEPAAVQPGFVEETGDDDDEGGGQPIPAPLLNGLPMGPSSATPIGSAAGKKPPAQPAPDAPPDDPGEESEAH</sequence>
<evidence type="ECO:0000256" key="1">
    <source>
        <dbReference type="SAM" id="MobiDB-lite"/>
    </source>
</evidence>
<name>A0ABT6P042_9BACT</name>
<evidence type="ECO:0000313" key="2">
    <source>
        <dbReference type="EMBL" id="MDI1433965.1"/>
    </source>
</evidence>
<accession>A0ABT6P042</accession>
<feature type="region of interest" description="Disordered" evidence="1">
    <location>
        <begin position="1"/>
        <end position="95"/>
    </location>
</feature>
<feature type="non-terminal residue" evidence="2">
    <location>
        <position position="1"/>
    </location>
</feature>
<feature type="compositionally biased region" description="Acidic residues" evidence="1">
    <location>
        <begin position="84"/>
        <end position="95"/>
    </location>
</feature>
<dbReference type="Proteomes" id="UP001160301">
    <property type="component" value="Unassembled WGS sequence"/>
</dbReference>
<evidence type="ECO:0008006" key="4">
    <source>
        <dbReference type="Google" id="ProtNLM"/>
    </source>
</evidence>
<gene>
    <name evidence="2" type="ORF">QHF89_30990</name>
</gene>